<dbReference type="InterPro" id="IPR000731">
    <property type="entry name" value="SSD"/>
</dbReference>
<dbReference type="InterPro" id="IPR050545">
    <property type="entry name" value="Mycobact_MmpL"/>
</dbReference>
<keyword evidence="7" id="KW-0175">Coiled coil</keyword>
<feature type="coiled-coil region" evidence="7">
    <location>
        <begin position="642"/>
        <end position="683"/>
    </location>
</feature>
<dbReference type="Proteomes" id="UP000028091">
    <property type="component" value="Unassembled WGS sequence"/>
</dbReference>
<evidence type="ECO:0000256" key="3">
    <source>
        <dbReference type="ARBA" id="ARBA00022475"/>
    </source>
</evidence>
<feature type="transmembrane region" description="Helical" evidence="8">
    <location>
        <begin position="365"/>
        <end position="382"/>
    </location>
</feature>
<evidence type="ECO:0000256" key="7">
    <source>
        <dbReference type="SAM" id="Coils"/>
    </source>
</evidence>
<evidence type="ECO:0000313" key="11">
    <source>
        <dbReference type="Proteomes" id="UP000028091"/>
    </source>
</evidence>
<evidence type="ECO:0000313" key="10">
    <source>
        <dbReference type="EMBL" id="KEP27784.1"/>
    </source>
</evidence>
<feature type="transmembrane region" description="Helical" evidence="8">
    <location>
        <begin position="970"/>
        <end position="990"/>
    </location>
</feature>
<proteinExistence type="inferred from homology"/>
<dbReference type="RefSeq" id="WP_034317587.1">
    <property type="nucleotide sequence ID" value="NZ_JBCMYH010000011.1"/>
</dbReference>
<dbReference type="eggNOG" id="COG1511">
    <property type="taxonomic scope" value="Bacteria"/>
</dbReference>
<feature type="transmembrane region" description="Helical" evidence="8">
    <location>
        <begin position="6"/>
        <end position="26"/>
    </location>
</feature>
<dbReference type="OrthoDB" id="9782006at2"/>
<dbReference type="eggNOG" id="COG2409">
    <property type="taxonomic scope" value="Bacteria"/>
</dbReference>
<sequence>MLQIIKARWIVLVVWMITAVILFITAPDLEELTREKGQLKVPEGTPTAEALHLLDKLSDHNGKKDTGVIVFSEQHLFPAKEQELKKALAALMTHAPELHIDGITSYFHVEKDIQKQLLSKDKSTLLVPFKFDHYETKAVKIKEQIEKVLKPYDVSYEMTGQKFVDADVIKSSQQGLKKTELITMIFIFFILIIVFRSILAPVVPLITIGFSYAVSRCIVAFLVEYTQFPLSNFTQIFMVAIMFGIGTDYCILLLSRFKEEIGQGRDVKESIIITYQCAGKTVFFSGLAVLVGFSSIGFAKFQLYQSAVSVAVGVGILLIALVTIVPFFMTVFGKSLFWPSKRENIRHPQSKMWEWAGRFSFKRPLISLGLVALITVPPILMYDGTLSYNSLNEIGTKYESVSAFNKISEQFGFGEALPLNVLVESDNELDNQEKIVTIEKLTRKLNDIEEVKAVRSVTRPVGDGLSQLYVTSQAKELGGELGKGHEGIGKISDGLTETNLALLKQKPKIEESAKGIDQLIDGTKAIKSGIGEVRKSLISLEDGVRRSKDGVGTIRSEIKEAKKELEQQYRSSEAMIQELEQVVSTLERHAKSNQQLMTTIKKVKQSYENLSFEALENRLPEVKDMDEYKEIKKVFKDTKGMLDQAGDQMSLYEDEASAFKQKIKKADQVIETLSSKQKEVKRQVQALMTGLDQIYNGLDETNEGQKQLIKEMPKIEDGADQLTDGQKAIKKGFNQLSSKMTLLTDGLDESISGLEQVKSGFTEADSYLKQLQQAPDEEITGWFIPKEVLKRQEFKRIFDTYMSPDRKLTTFEVILNVNPYSNEAMKGVAKIEDTLDQYLPVSGLKNANYGVSGISSLNVDLKETSDGDFIRTVIFMLIGIFFILILLLRSIVMPIYLTLSLILTYFTSIGLTEWIFKTFFGYDGVSWAVPFFSFVILVTLGIDYSIFLMDRFNEWKGEHVQASMISAMRNMGSVIISAVAILAGTFAAMLPSGVLSLVEIATVVLIGLLLYAFVVLPLFIPVMVRIFGKWNWWPFRMK</sequence>
<feature type="transmembrane region" description="Helical" evidence="8">
    <location>
        <begin position="928"/>
        <end position="949"/>
    </location>
</feature>
<dbReference type="SUPFAM" id="SSF82866">
    <property type="entry name" value="Multidrug efflux transporter AcrB transmembrane domain"/>
    <property type="match status" value="2"/>
</dbReference>
<feature type="transmembrane region" description="Helical" evidence="8">
    <location>
        <begin position="869"/>
        <end position="888"/>
    </location>
</feature>
<dbReference type="PROSITE" id="PS50156">
    <property type="entry name" value="SSD"/>
    <property type="match status" value="1"/>
</dbReference>
<comment type="subcellular location">
    <subcellularLocation>
        <location evidence="1">Cell membrane</location>
        <topology evidence="1">Multi-pass membrane protein</topology>
    </subcellularLocation>
</comment>
<feature type="coiled-coil region" evidence="7">
    <location>
        <begin position="555"/>
        <end position="596"/>
    </location>
</feature>
<dbReference type="Pfam" id="PF03176">
    <property type="entry name" value="MMPL"/>
    <property type="match status" value="2"/>
</dbReference>
<dbReference type="EMBL" id="JOTP01000002">
    <property type="protein sequence ID" value="KEP27784.1"/>
    <property type="molecule type" value="Genomic_DNA"/>
</dbReference>
<evidence type="ECO:0000256" key="4">
    <source>
        <dbReference type="ARBA" id="ARBA00022692"/>
    </source>
</evidence>
<dbReference type="AlphaFoldDB" id="A0A081LEV8"/>
<evidence type="ECO:0000256" key="1">
    <source>
        <dbReference type="ARBA" id="ARBA00004651"/>
    </source>
</evidence>
<dbReference type="Gene3D" id="1.10.287.950">
    <property type="entry name" value="Methyl-accepting chemotaxis protein"/>
    <property type="match status" value="2"/>
</dbReference>
<dbReference type="PANTHER" id="PTHR33406">
    <property type="entry name" value="MEMBRANE PROTEIN MJ1562-RELATED"/>
    <property type="match status" value="1"/>
</dbReference>
<reference evidence="10 11" key="1">
    <citation type="submission" date="2012-09" db="EMBL/GenBank/DDBJ databases">
        <title>Genome Sequence of Bacillus sp. DW5-4.</title>
        <authorList>
            <person name="Lai Q."/>
            <person name="Liu Y."/>
            <person name="Shao Z."/>
        </authorList>
    </citation>
    <scope>NUCLEOTIDE SEQUENCE [LARGE SCALE GENOMIC DNA]</scope>
    <source>
        <strain evidence="10 11">DW5-4</strain>
    </source>
</reference>
<feature type="transmembrane region" description="Helical" evidence="8">
    <location>
        <begin position="233"/>
        <end position="255"/>
    </location>
</feature>
<dbReference type="Gene3D" id="1.20.1640.10">
    <property type="entry name" value="Multidrug efflux transporter AcrB transmembrane domain"/>
    <property type="match status" value="2"/>
</dbReference>
<comment type="similarity">
    <text evidence="2">Belongs to the resistance-nodulation-cell division (RND) (TC 2.A.6) family. MmpL subfamily.</text>
</comment>
<feature type="transmembrane region" description="Helical" evidence="8">
    <location>
        <begin position="895"/>
        <end position="916"/>
    </location>
</feature>
<evidence type="ECO:0000256" key="5">
    <source>
        <dbReference type="ARBA" id="ARBA00022989"/>
    </source>
</evidence>
<feature type="domain" description="SSD" evidence="9">
    <location>
        <begin position="899"/>
        <end position="1026"/>
    </location>
</feature>
<evidence type="ECO:0000256" key="2">
    <source>
        <dbReference type="ARBA" id="ARBA00010157"/>
    </source>
</evidence>
<evidence type="ECO:0000259" key="9">
    <source>
        <dbReference type="PROSITE" id="PS50156"/>
    </source>
</evidence>
<organism evidence="10 11">
    <name type="scientific">Bacillus zhangzhouensis</name>
    <dbReference type="NCBI Taxonomy" id="1178540"/>
    <lineage>
        <taxon>Bacteria</taxon>
        <taxon>Bacillati</taxon>
        <taxon>Bacillota</taxon>
        <taxon>Bacilli</taxon>
        <taxon>Bacillales</taxon>
        <taxon>Bacillaceae</taxon>
        <taxon>Bacillus</taxon>
    </lineage>
</organism>
<name>A0A081LEV8_9BACI</name>
<accession>A0A081LEV8</accession>
<feature type="transmembrane region" description="Helical" evidence="8">
    <location>
        <begin position="181"/>
        <end position="213"/>
    </location>
</feature>
<protein>
    <submittedName>
        <fullName evidence="10">Membrane protein</fullName>
    </submittedName>
</protein>
<feature type="transmembrane region" description="Helical" evidence="8">
    <location>
        <begin position="1002"/>
        <end position="1028"/>
    </location>
</feature>
<feature type="transmembrane region" description="Helical" evidence="8">
    <location>
        <begin position="307"/>
        <end position="332"/>
    </location>
</feature>
<keyword evidence="11" id="KW-1185">Reference proteome</keyword>
<dbReference type="PANTHER" id="PTHR33406:SF6">
    <property type="entry name" value="MEMBRANE PROTEIN YDGH-RELATED"/>
    <property type="match status" value="1"/>
</dbReference>
<evidence type="ECO:0000256" key="6">
    <source>
        <dbReference type="ARBA" id="ARBA00023136"/>
    </source>
</evidence>
<keyword evidence="4 8" id="KW-0812">Transmembrane</keyword>
<keyword evidence="6 8" id="KW-0472">Membrane</keyword>
<evidence type="ECO:0000256" key="8">
    <source>
        <dbReference type="SAM" id="Phobius"/>
    </source>
</evidence>
<dbReference type="InterPro" id="IPR004869">
    <property type="entry name" value="MMPL_dom"/>
</dbReference>
<gene>
    <name evidence="10" type="ORF">BA70_06860</name>
</gene>
<dbReference type="GO" id="GO:0005886">
    <property type="term" value="C:plasma membrane"/>
    <property type="evidence" value="ECO:0007669"/>
    <property type="project" value="UniProtKB-SubCell"/>
</dbReference>
<keyword evidence="3" id="KW-1003">Cell membrane</keyword>
<feature type="transmembrane region" description="Helical" evidence="8">
    <location>
        <begin position="282"/>
        <end position="301"/>
    </location>
</feature>
<comment type="caution">
    <text evidence="10">The sequence shown here is derived from an EMBL/GenBank/DDBJ whole genome shotgun (WGS) entry which is preliminary data.</text>
</comment>
<keyword evidence="5 8" id="KW-1133">Transmembrane helix</keyword>